<evidence type="ECO:0000259" key="2">
    <source>
        <dbReference type="Pfam" id="PF00586"/>
    </source>
</evidence>
<dbReference type="Gene3D" id="3.90.650.10">
    <property type="entry name" value="PurM-like C-terminal domain"/>
    <property type="match status" value="1"/>
</dbReference>
<dbReference type="InterPro" id="IPR010918">
    <property type="entry name" value="PurM-like_C_dom"/>
</dbReference>
<evidence type="ECO:0000313" key="4">
    <source>
        <dbReference type="EMBL" id="VBB05454.1"/>
    </source>
</evidence>
<dbReference type="NCBIfam" id="TIGR02124">
    <property type="entry name" value="hypE"/>
    <property type="match status" value="1"/>
</dbReference>
<dbReference type="Pfam" id="PF00586">
    <property type="entry name" value="AIRS"/>
    <property type="match status" value="1"/>
</dbReference>
<dbReference type="InterPro" id="IPR036921">
    <property type="entry name" value="PurM-like_N_sf"/>
</dbReference>
<feature type="domain" description="PurM-like C-terminal" evidence="3">
    <location>
        <begin position="161"/>
        <end position="311"/>
    </location>
</feature>
<dbReference type="PIRSF" id="PIRSF005644">
    <property type="entry name" value="Hdrgns_mtr_HypE"/>
    <property type="match status" value="1"/>
</dbReference>
<name>A0A498R1W6_9FIRM</name>
<dbReference type="SUPFAM" id="SSF55326">
    <property type="entry name" value="PurM N-terminal domain-like"/>
    <property type="match status" value="1"/>
</dbReference>
<protein>
    <submittedName>
        <fullName evidence="4">Hydrogenase expression/formation protein hype</fullName>
    </submittedName>
</protein>
<dbReference type="InterPro" id="IPR011854">
    <property type="entry name" value="HypE"/>
</dbReference>
<comment type="similarity">
    <text evidence="1">Belongs to the HypE family.</text>
</comment>
<evidence type="ECO:0000313" key="5">
    <source>
        <dbReference type="Proteomes" id="UP000277811"/>
    </source>
</evidence>
<dbReference type="PANTHER" id="PTHR30303:SF0">
    <property type="entry name" value="CARBAMOYL DEHYDRATASE HYPE"/>
    <property type="match status" value="1"/>
</dbReference>
<dbReference type="InterPro" id="IPR016188">
    <property type="entry name" value="PurM-like_N"/>
</dbReference>
<evidence type="ECO:0000259" key="3">
    <source>
        <dbReference type="Pfam" id="PF02769"/>
    </source>
</evidence>
<dbReference type="AlphaFoldDB" id="A0A498R1W6"/>
<dbReference type="InterPro" id="IPR036676">
    <property type="entry name" value="PurM-like_C_sf"/>
</dbReference>
<dbReference type="RefSeq" id="WP_243638674.1">
    <property type="nucleotide sequence ID" value="NZ_UPPP01000056.1"/>
</dbReference>
<accession>A0A498R1W6</accession>
<keyword evidence="5" id="KW-1185">Reference proteome</keyword>
<dbReference type="PANTHER" id="PTHR30303">
    <property type="entry name" value="HYDROGENASE ISOENZYMES FORMATION PROTEIN HYPE"/>
    <property type="match status" value="1"/>
</dbReference>
<organism evidence="4 5">
    <name type="scientific">Lucifera butyrica</name>
    <dbReference type="NCBI Taxonomy" id="1351585"/>
    <lineage>
        <taxon>Bacteria</taxon>
        <taxon>Bacillati</taxon>
        <taxon>Bacillota</taxon>
        <taxon>Negativicutes</taxon>
        <taxon>Veillonellales</taxon>
        <taxon>Veillonellaceae</taxon>
        <taxon>Lucifera</taxon>
    </lineage>
</organism>
<dbReference type="Gene3D" id="3.30.1330.10">
    <property type="entry name" value="PurM-like, N-terminal domain"/>
    <property type="match status" value="1"/>
</dbReference>
<dbReference type="CDD" id="cd02197">
    <property type="entry name" value="HypE"/>
    <property type="match status" value="1"/>
</dbReference>
<evidence type="ECO:0000256" key="1">
    <source>
        <dbReference type="ARBA" id="ARBA00006243"/>
    </source>
</evidence>
<dbReference type="EMBL" id="UPPP01000056">
    <property type="protein sequence ID" value="VBB05454.1"/>
    <property type="molecule type" value="Genomic_DNA"/>
</dbReference>
<dbReference type="Pfam" id="PF02769">
    <property type="entry name" value="AIRS_C"/>
    <property type="match status" value="1"/>
</dbReference>
<proteinExistence type="inferred from homology"/>
<reference evidence="4 5" key="1">
    <citation type="submission" date="2018-06" db="EMBL/GenBank/DDBJ databases">
        <authorList>
            <person name="Strepis N."/>
        </authorList>
    </citation>
    <scope>NUCLEOTIDE SEQUENCE [LARGE SCALE GENOMIC DNA]</scope>
    <source>
        <strain evidence="4">LUCI</strain>
    </source>
</reference>
<dbReference type="SUPFAM" id="SSF56042">
    <property type="entry name" value="PurM C-terminal domain-like"/>
    <property type="match status" value="1"/>
</dbReference>
<feature type="domain" description="PurM-like N-terminal" evidence="2">
    <location>
        <begin position="37"/>
        <end position="148"/>
    </location>
</feature>
<gene>
    <name evidence="4" type="ORF">LUCI_0664</name>
</gene>
<dbReference type="Proteomes" id="UP000277811">
    <property type="component" value="Unassembled WGS sequence"/>
</dbReference>
<sequence>MKNVIQLAHGSGGKLSHELVSAVIQPILGNPVLDQMHDAAAVCIQNTRLAFTTDSFVVKPLFFTGGDIGKLAVCGTVNDLAMTGAVPLFLTLGLIIEEGFSLDELERILHSMARAAGEAGVQIAAGDTKVVEKGAADGIFINTAGIGAIMEGVHISPLNARPGQDIIINGFLGEHALAVMQDRHGLTFPASLNSDCAPLAGLVKEILTKVPEVAVLRDPTRGGLATALNEIALAAKVGMLIEEEALPVSTEVRAVCDILGFDPLYLANEGKMIVLSEHKNTENILTVLHNHPYGREARVIGKVTSQPAGQVGLRTAIGGIRLLDMLTGDQLPRIC</sequence>
<dbReference type="GO" id="GO:0051604">
    <property type="term" value="P:protein maturation"/>
    <property type="evidence" value="ECO:0007669"/>
    <property type="project" value="TreeGrafter"/>
</dbReference>